<dbReference type="PANTHER" id="PTHR46777">
    <property type="entry name" value="WUSCHEL-RELATED HOMEOBOX 13"/>
    <property type="match status" value="1"/>
</dbReference>
<dbReference type="SMART" id="SM00389">
    <property type="entry name" value="HOX"/>
    <property type="match status" value="1"/>
</dbReference>
<evidence type="ECO:0000313" key="6">
    <source>
        <dbReference type="EMBL" id="SPD14584.1"/>
    </source>
</evidence>
<feature type="compositionally biased region" description="Low complexity" evidence="4">
    <location>
        <begin position="39"/>
        <end position="49"/>
    </location>
</feature>
<evidence type="ECO:0000256" key="3">
    <source>
        <dbReference type="RuleBase" id="RU000682"/>
    </source>
</evidence>
<keyword evidence="2 3" id="KW-0371">Homeobox</keyword>
<dbReference type="PANTHER" id="PTHR46777:SF5">
    <property type="entry name" value="WUSCHEL-RELATED HOMEOBOX 13"/>
    <property type="match status" value="1"/>
</dbReference>
<feature type="compositionally biased region" description="Basic and acidic residues" evidence="4">
    <location>
        <begin position="200"/>
        <end position="211"/>
    </location>
</feature>
<dbReference type="GO" id="GO:0003677">
    <property type="term" value="F:DNA binding"/>
    <property type="evidence" value="ECO:0007669"/>
    <property type="project" value="UniProtKB-UniRule"/>
</dbReference>
<keyword evidence="2 3" id="KW-0539">Nucleus</keyword>
<dbReference type="InterPro" id="IPR009057">
    <property type="entry name" value="Homeodomain-like_sf"/>
</dbReference>
<dbReference type="PROSITE" id="PS50071">
    <property type="entry name" value="HOMEOBOX_2"/>
    <property type="match status" value="1"/>
</dbReference>
<dbReference type="InterPro" id="IPR044559">
    <property type="entry name" value="WOX13-like"/>
</dbReference>
<feature type="DNA-binding region" description="Homeobox" evidence="2">
    <location>
        <begin position="119"/>
        <end position="183"/>
    </location>
</feature>
<organism evidence="6">
    <name type="scientific">Fagus sylvatica</name>
    <name type="common">Beechnut</name>
    <dbReference type="NCBI Taxonomy" id="28930"/>
    <lineage>
        <taxon>Eukaryota</taxon>
        <taxon>Viridiplantae</taxon>
        <taxon>Streptophyta</taxon>
        <taxon>Embryophyta</taxon>
        <taxon>Tracheophyta</taxon>
        <taxon>Spermatophyta</taxon>
        <taxon>Magnoliopsida</taxon>
        <taxon>eudicotyledons</taxon>
        <taxon>Gunneridae</taxon>
        <taxon>Pentapetalae</taxon>
        <taxon>rosids</taxon>
        <taxon>fabids</taxon>
        <taxon>Fagales</taxon>
        <taxon>Fagaceae</taxon>
        <taxon>Fagus</taxon>
    </lineage>
</organism>
<feature type="domain" description="Homeobox" evidence="5">
    <location>
        <begin position="117"/>
        <end position="182"/>
    </location>
</feature>
<accession>A0A2N9HSB6</accession>
<reference evidence="6" key="1">
    <citation type="submission" date="2018-02" db="EMBL/GenBank/DDBJ databases">
        <authorList>
            <person name="Cohen D.B."/>
            <person name="Kent A.D."/>
        </authorList>
    </citation>
    <scope>NUCLEOTIDE SEQUENCE</scope>
</reference>
<comment type="subcellular location">
    <subcellularLocation>
        <location evidence="1 2 3">Nucleus</location>
    </subcellularLocation>
</comment>
<sequence>MTEFSMMEWEKQGQPHQQQQQQQHHHHHHQQQQEREEQQNGNVGNIDVNGNGNGGMLYVKVMTDDQLETLRKQIALYATICEQLVELHKNLTAQQDLAGVRLSNIYCDPLMTSAGHKISSRQRWTPTPVQLQILERIFDQGNGTPSKQKIKEITSELSQHGQISETNVYNWFQNRRARSKRKQQNSAPNNGESEVETEVDSPKDKKTKPEEFQSQQNSDPRAEDLCFQNPEISSDLHFLDPQSSKAETMFPSEDGLKPARGLGQLSFYDGLLSNPSMYVL</sequence>
<dbReference type="EMBL" id="OIVN01003957">
    <property type="protein sequence ID" value="SPD14584.1"/>
    <property type="molecule type" value="Genomic_DNA"/>
</dbReference>
<name>A0A2N9HSB6_FAGSY</name>
<feature type="region of interest" description="Disordered" evidence="4">
    <location>
        <begin position="1"/>
        <end position="49"/>
    </location>
</feature>
<gene>
    <name evidence="6" type="ORF">FSB_LOCUS42466</name>
</gene>
<dbReference type="GO" id="GO:0005634">
    <property type="term" value="C:nucleus"/>
    <property type="evidence" value="ECO:0007669"/>
    <property type="project" value="UniProtKB-SubCell"/>
</dbReference>
<dbReference type="SUPFAM" id="SSF46689">
    <property type="entry name" value="Homeodomain-like"/>
    <property type="match status" value="1"/>
</dbReference>
<evidence type="ECO:0000256" key="2">
    <source>
        <dbReference type="PROSITE-ProRule" id="PRU00108"/>
    </source>
</evidence>
<dbReference type="Pfam" id="PF00046">
    <property type="entry name" value="Homeodomain"/>
    <property type="match status" value="1"/>
</dbReference>
<protein>
    <recommendedName>
        <fullName evidence="5">Homeobox domain-containing protein</fullName>
    </recommendedName>
</protein>
<feature type="region of interest" description="Disordered" evidence="4">
    <location>
        <begin position="176"/>
        <end position="222"/>
    </location>
</feature>
<dbReference type="AlphaFoldDB" id="A0A2N9HSB6"/>
<dbReference type="InterPro" id="IPR001356">
    <property type="entry name" value="HD"/>
</dbReference>
<evidence type="ECO:0000256" key="4">
    <source>
        <dbReference type="SAM" id="MobiDB-lite"/>
    </source>
</evidence>
<evidence type="ECO:0000259" key="5">
    <source>
        <dbReference type="PROSITE" id="PS50071"/>
    </source>
</evidence>
<dbReference type="GO" id="GO:0003700">
    <property type="term" value="F:DNA-binding transcription factor activity"/>
    <property type="evidence" value="ECO:0007669"/>
    <property type="project" value="InterPro"/>
</dbReference>
<keyword evidence="2 3" id="KW-0238">DNA-binding</keyword>
<dbReference type="CDD" id="cd00086">
    <property type="entry name" value="homeodomain"/>
    <property type="match status" value="1"/>
</dbReference>
<evidence type="ECO:0000256" key="1">
    <source>
        <dbReference type="ARBA" id="ARBA00004123"/>
    </source>
</evidence>
<dbReference type="Gene3D" id="1.10.10.60">
    <property type="entry name" value="Homeodomain-like"/>
    <property type="match status" value="1"/>
</dbReference>
<proteinExistence type="predicted"/>